<proteinExistence type="predicted"/>
<feature type="compositionally biased region" description="Low complexity" evidence="1">
    <location>
        <begin position="46"/>
        <end position="56"/>
    </location>
</feature>
<feature type="region of interest" description="Disordered" evidence="1">
    <location>
        <begin position="1"/>
        <end position="68"/>
    </location>
</feature>
<organism evidence="2 3">
    <name type="scientific">Archangium lansingense</name>
    <dbReference type="NCBI Taxonomy" id="2995310"/>
    <lineage>
        <taxon>Bacteria</taxon>
        <taxon>Pseudomonadati</taxon>
        <taxon>Myxococcota</taxon>
        <taxon>Myxococcia</taxon>
        <taxon>Myxococcales</taxon>
        <taxon>Cystobacterineae</taxon>
        <taxon>Archangiaceae</taxon>
        <taxon>Archangium</taxon>
    </lineage>
</organism>
<sequence length="331" mass="38277">MSGGKKGIFENYNVSGVGQDSFKNEKFPELEDPNYPQQLIQELEAQAKSADQQQKSNHADAPDPLRRQGHYQYRGPAYVHKHGGRDRYQQWPFDYLFDGCDPATKNMMLDKVEKLAERRPTWAIVKEKSKWDLCFKFPEPGSFPGKRKLFFLTAKLTHKDVAENYFFFTKPKPYKWVAHHLIPIEIFDSSKKPFFNDDQQKLIRDSGYDVNNGHNIVPLPTEDVPPHCLLAHSGSHLEYIKHAKRQLERVRDKIDEARESGAPHAAFYPQLIKMLTQTEDDLWAKLKEIGTASVKLYLQDKRPKSSLVKFITKGKSRASGRRKRFPEGAMN</sequence>
<evidence type="ECO:0000256" key="1">
    <source>
        <dbReference type="SAM" id="MobiDB-lite"/>
    </source>
</evidence>
<comment type="caution">
    <text evidence="2">The sequence shown here is derived from an EMBL/GenBank/DDBJ whole genome shotgun (WGS) entry which is preliminary data.</text>
</comment>
<dbReference type="EMBL" id="JAPNKA010000001">
    <property type="protein sequence ID" value="MCY1073681.1"/>
    <property type="molecule type" value="Genomic_DNA"/>
</dbReference>
<dbReference type="RefSeq" id="WP_267532679.1">
    <property type="nucleotide sequence ID" value="NZ_JAPNKA010000001.1"/>
</dbReference>
<feature type="compositionally biased region" description="Basic and acidic residues" evidence="1">
    <location>
        <begin position="57"/>
        <end position="66"/>
    </location>
</feature>
<reference evidence="2 3" key="1">
    <citation type="submission" date="2022-11" db="EMBL/GenBank/DDBJ databases">
        <title>Minimal conservation of predation-associated metabolite biosynthetic gene clusters underscores biosynthetic potential of Myxococcota including descriptions for ten novel species: Archangium lansinium sp. nov., Myxococcus landrumus sp. nov., Nannocystis bai.</title>
        <authorList>
            <person name="Ahearne A."/>
            <person name="Stevens C."/>
            <person name="Phillips K."/>
        </authorList>
    </citation>
    <scope>NUCLEOTIDE SEQUENCE [LARGE SCALE GENOMIC DNA]</scope>
    <source>
        <strain evidence="2 3">MIWBW</strain>
    </source>
</reference>
<keyword evidence="3" id="KW-1185">Reference proteome</keyword>
<name>A0ABT3ZWC9_9BACT</name>
<dbReference type="Proteomes" id="UP001207654">
    <property type="component" value="Unassembled WGS sequence"/>
</dbReference>
<evidence type="ECO:0000313" key="3">
    <source>
        <dbReference type="Proteomes" id="UP001207654"/>
    </source>
</evidence>
<dbReference type="Pfam" id="PF14412">
    <property type="entry name" value="AHH"/>
    <property type="match status" value="1"/>
</dbReference>
<protein>
    <submittedName>
        <fullName evidence="2">AHH domain-containing protein</fullName>
    </submittedName>
</protein>
<evidence type="ECO:0000313" key="2">
    <source>
        <dbReference type="EMBL" id="MCY1073681.1"/>
    </source>
</evidence>
<accession>A0ABT3ZWC9</accession>
<gene>
    <name evidence="2" type="ORF">OV287_04215</name>
</gene>
<dbReference type="InterPro" id="IPR032871">
    <property type="entry name" value="AHH_dom_containing"/>
</dbReference>